<evidence type="ECO:0000313" key="11">
    <source>
        <dbReference type="Proteomes" id="UP001142610"/>
    </source>
</evidence>
<sequence>MTRPLKLIQIGAGSMGGALLKAWAEGDLLDKEGSTVVDPRPSVETETLCQDSGIALNPSADHAYDVCVLAVKPQQFPSVLPQLSWPSFGETLFVSIAAGTTADEIAMLLKNQADSPRVLRVMPTLPAKVRRGVSLLARNPALSAEDEQIGEAMMRAAGEVHWCADEEELDRLMGVTGCAPAFFLRAVEGLAKAAEEEGTSPEAALAMAKETFLGTAALLDADGRSPSALREAVTSPGGTTAAGLASLEEDGFAQSLPKAVRAAYRRAKELAGA</sequence>
<dbReference type="GO" id="GO:0004735">
    <property type="term" value="F:pyrroline-5-carboxylate reductase activity"/>
    <property type="evidence" value="ECO:0007669"/>
    <property type="project" value="UniProtKB-UniRule"/>
</dbReference>
<dbReference type="EC" id="1.5.1.2" evidence="4 5"/>
<keyword evidence="4" id="KW-0963">Cytoplasm</keyword>
<evidence type="ECO:0000259" key="8">
    <source>
        <dbReference type="Pfam" id="PF03807"/>
    </source>
</evidence>
<comment type="catalytic activity">
    <reaction evidence="4 7">
        <text>L-proline + NADP(+) = (S)-1-pyrroline-5-carboxylate + NADPH + 2 H(+)</text>
        <dbReference type="Rhea" id="RHEA:14109"/>
        <dbReference type="ChEBI" id="CHEBI:15378"/>
        <dbReference type="ChEBI" id="CHEBI:17388"/>
        <dbReference type="ChEBI" id="CHEBI:57783"/>
        <dbReference type="ChEBI" id="CHEBI:58349"/>
        <dbReference type="ChEBI" id="CHEBI:60039"/>
        <dbReference type="EC" id="1.5.1.2"/>
    </reaction>
</comment>
<dbReference type="InterPro" id="IPR028939">
    <property type="entry name" value="P5C_Rdtase_cat_N"/>
</dbReference>
<dbReference type="Proteomes" id="UP001142610">
    <property type="component" value="Unassembled WGS sequence"/>
</dbReference>
<evidence type="ECO:0000256" key="3">
    <source>
        <dbReference type="ARBA" id="ARBA00023002"/>
    </source>
</evidence>
<keyword evidence="3 4" id="KW-0560">Oxidoreductase</keyword>
<comment type="function">
    <text evidence="4">Catalyzes the reduction of 1-pyrroline-5-carboxylate (PCA) to L-proline.</text>
</comment>
<evidence type="ECO:0000256" key="1">
    <source>
        <dbReference type="ARBA" id="ARBA00005525"/>
    </source>
</evidence>
<feature type="binding site" evidence="6">
    <location>
        <begin position="10"/>
        <end position="15"/>
    </location>
    <ligand>
        <name>NADP(+)</name>
        <dbReference type="ChEBI" id="CHEBI:58349"/>
    </ligand>
</feature>
<dbReference type="GO" id="GO:0055129">
    <property type="term" value="P:L-proline biosynthetic process"/>
    <property type="evidence" value="ECO:0007669"/>
    <property type="project" value="UniProtKB-UniRule"/>
</dbReference>
<feature type="binding site" evidence="6">
    <location>
        <position position="57"/>
    </location>
    <ligand>
        <name>NADPH</name>
        <dbReference type="ChEBI" id="CHEBI:57783"/>
    </ligand>
</feature>
<name>A0A9X2LBZ2_9PROT</name>
<dbReference type="SUPFAM" id="SSF51735">
    <property type="entry name" value="NAD(P)-binding Rossmann-fold domains"/>
    <property type="match status" value="1"/>
</dbReference>
<dbReference type="NCBIfam" id="TIGR00112">
    <property type="entry name" value="proC"/>
    <property type="match status" value="1"/>
</dbReference>
<protein>
    <recommendedName>
        <fullName evidence="4 5">Pyrroline-5-carboxylate reductase</fullName>
        <shortName evidence="4">P5C reductase</shortName>
        <shortName evidence="4">P5CR</shortName>
        <ecNumber evidence="4 5">1.5.1.2</ecNumber>
    </recommendedName>
    <alternativeName>
        <fullName evidence="4">PCA reductase</fullName>
    </alternativeName>
</protein>
<evidence type="ECO:0000256" key="6">
    <source>
        <dbReference type="PIRSR" id="PIRSR000193-1"/>
    </source>
</evidence>
<gene>
    <name evidence="4 10" type="primary">proC</name>
    <name evidence="10" type="ORF">NOG11_10055</name>
</gene>
<feature type="binding site" evidence="6">
    <location>
        <begin position="70"/>
        <end position="73"/>
    </location>
    <ligand>
        <name>NADP(+)</name>
        <dbReference type="ChEBI" id="CHEBI:58349"/>
    </ligand>
</feature>
<dbReference type="AlphaFoldDB" id="A0A9X2LBZ2"/>
<dbReference type="Pfam" id="PF03807">
    <property type="entry name" value="F420_oxidored"/>
    <property type="match status" value="1"/>
</dbReference>
<evidence type="ECO:0000313" key="10">
    <source>
        <dbReference type="EMBL" id="MCQ8185737.1"/>
    </source>
</evidence>
<keyword evidence="11" id="KW-1185">Reference proteome</keyword>
<comment type="caution">
    <text evidence="10">The sequence shown here is derived from an EMBL/GenBank/DDBJ whole genome shotgun (WGS) entry which is preliminary data.</text>
</comment>
<dbReference type="HAMAP" id="MF_01925">
    <property type="entry name" value="P5C_reductase"/>
    <property type="match status" value="1"/>
</dbReference>
<comment type="subcellular location">
    <subcellularLocation>
        <location evidence="4">Cytoplasm</location>
    </subcellularLocation>
</comment>
<proteinExistence type="inferred from homology"/>
<reference evidence="10" key="1">
    <citation type="submission" date="2022-07" db="EMBL/GenBank/DDBJ databases">
        <title>Parvularcula maris sp. nov., an algicidal bacterium isolated from seawater.</title>
        <authorList>
            <person name="Li F."/>
        </authorList>
    </citation>
    <scope>NUCLEOTIDE SEQUENCE</scope>
    <source>
        <strain evidence="10">BGMRC 0090</strain>
    </source>
</reference>
<comment type="similarity">
    <text evidence="1 4 7">Belongs to the pyrroline-5-carboxylate reductase family.</text>
</comment>
<evidence type="ECO:0000259" key="9">
    <source>
        <dbReference type="Pfam" id="PF14748"/>
    </source>
</evidence>
<dbReference type="SUPFAM" id="SSF48179">
    <property type="entry name" value="6-phosphogluconate dehydrogenase C-terminal domain-like"/>
    <property type="match status" value="1"/>
</dbReference>
<dbReference type="Pfam" id="PF14748">
    <property type="entry name" value="P5CR_dimer"/>
    <property type="match status" value="1"/>
</dbReference>
<evidence type="ECO:0000256" key="7">
    <source>
        <dbReference type="RuleBase" id="RU003903"/>
    </source>
</evidence>
<keyword evidence="4 7" id="KW-0028">Amino-acid biosynthesis</keyword>
<dbReference type="InterPro" id="IPR029036">
    <property type="entry name" value="P5CR_dimer"/>
</dbReference>
<keyword evidence="4 7" id="KW-0641">Proline biosynthesis</keyword>
<feature type="domain" description="Pyrroline-5-carboxylate reductase dimerisation" evidence="9">
    <location>
        <begin position="166"/>
        <end position="270"/>
    </location>
</feature>
<dbReference type="EMBL" id="JANIBC010000007">
    <property type="protein sequence ID" value="MCQ8185737.1"/>
    <property type="molecule type" value="Genomic_DNA"/>
</dbReference>
<evidence type="ECO:0000256" key="5">
    <source>
        <dbReference type="NCBIfam" id="TIGR00112"/>
    </source>
</evidence>
<dbReference type="InterPro" id="IPR053790">
    <property type="entry name" value="P5CR-like_CS"/>
</dbReference>
<dbReference type="InterPro" id="IPR036291">
    <property type="entry name" value="NAD(P)-bd_dom_sf"/>
</dbReference>
<dbReference type="RefSeq" id="WP_256619624.1">
    <property type="nucleotide sequence ID" value="NZ_JANIBC010000007.1"/>
</dbReference>
<accession>A0A9X2LBZ2</accession>
<dbReference type="InterPro" id="IPR008927">
    <property type="entry name" value="6-PGluconate_DH-like_C_sf"/>
</dbReference>
<dbReference type="GO" id="GO:0005737">
    <property type="term" value="C:cytoplasm"/>
    <property type="evidence" value="ECO:0007669"/>
    <property type="project" value="UniProtKB-SubCell"/>
</dbReference>
<dbReference type="InterPro" id="IPR000304">
    <property type="entry name" value="Pyrroline-COOH_reductase"/>
</dbReference>
<organism evidence="10 11">
    <name type="scientific">Parvularcula maris</name>
    <dbReference type="NCBI Taxonomy" id="2965077"/>
    <lineage>
        <taxon>Bacteria</taxon>
        <taxon>Pseudomonadati</taxon>
        <taxon>Pseudomonadota</taxon>
        <taxon>Alphaproteobacteria</taxon>
        <taxon>Parvularculales</taxon>
        <taxon>Parvularculaceae</taxon>
        <taxon>Parvularcula</taxon>
    </lineage>
</organism>
<keyword evidence="2 4" id="KW-0521">NADP</keyword>
<evidence type="ECO:0000256" key="4">
    <source>
        <dbReference type="HAMAP-Rule" id="MF_01925"/>
    </source>
</evidence>
<evidence type="ECO:0000256" key="2">
    <source>
        <dbReference type="ARBA" id="ARBA00022857"/>
    </source>
</evidence>
<dbReference type="Gene3D" id="1.10.3730.10">
    <property type="entry name" value="ProC C-terminal domain-like"/>
    <property type="match status" value="1"/>
</dbReference>
<dbReference type="FunFam" id="1.10.3730.10:FF:000001">
    <property type="entry name" value="Pyrroline-5-carboxylate reductase"/>
    <property type="match status" value="1"/>
</dbReference>
<comment type="pathway">
    <text evidence="4 7">Amino-acid biosynthesis; L-proline biosynthesis; L-proline from L-glutamate 5-semialdehyde: step 1/1.</text>
</comment>
<dbReference type="Gene3D" id="3.40.50.720">
    <property type="entry name" value="NAD(P)-binding Rossmann-like Domain"/>
    <property type="match status" value="1"/>
</dbReference>
<dbReference type="PANTHER" id="PTHR11645">
    <property type="entry name" value="PYRROLINE-5-CARBOXYLATE REDUCTASE"/>
    <property type="match status" value="1"/>
</dbReference>
<dbReference type="PIRSF" id="PIRSF000193">
    <property type="entry name" value="Pyrrol-5-carb_rd"/>
    <property type="match status" value="1"/>
</dbReference>
<dbReference type="PROSITE" id="PS00521">
    <property type="entry name" value="P5CR"/>
    <property type="match status" value="1"/>
</dbReference>
<comment type="catalytic activity">
    <reaction evidence="4">
        <text>L-proline + NAD(+) = (S)-1-pyrroline-5-carboxylate + NADH + 2 H(+)</text>
        <dbReference type="Rhea" id="RHEA:14105"/>
        <dbReference type="ChEBI" id="CHEBI:15378"/>
        <dbReference type="ChEBI" id="CHEBI:17388"/>
        <dbReference type="ChEBI" id="CHEBI:57540"/>
        <dbReference type="ChEBI" id="CHEBI:57945"/>
        <dbReference type="ChEBI" id="CHEBI:60039"/>
        <dbReference type="EC" id="1.5.1.2"/>
    </reaction>
</comment>
<feature type="domain" description="Pyrroline-5-carboxylate reductase catalytic N-terminal" evidence="8">
    <location>
        <begin position="10"/>
        <end position="99"/>
    </location>
</feature>
<dbReference type="PANTHER" id="PTHR11645:SF0">
    <property type="entry name" value="PYRROLINE-5-CARBOXYLATE REDUCTASE 3"/>
    <property type="match status" value="1"/>
</dbReference>